<dbReference type="Pfam" id="PF20990">
    <property type="entry name" value="DUF2207_C"/>
    <property type="match status" value="1"/>
</dbReference>
<organism evidence="5 6">
    <name type="scientific">Ligilactobacillus equi DPC 6820</name>
    <dbReference type="NCBI Taxonomy" id="1392007"/>
    <lineage>
        <taxon>Bacteria</taxon>
        <taxon>Bacillati</taxon>
        <taxon>Bacillota</taxon>
        <taxon>Bacilli</taxon>
        <taxon>Lactobacillales</taxon>
        <taxon>Lactobacillaceae</taxon>
        <taxon>Ligilactobacillus</taxon>
    </lineage>
</organism>
<name>V7HXH8_9LACO</name>
<gene>
    <name evidence="5" type="ORF">LEQ_1616c</name>
</gene>
<feature type="transmembrane region" description="Helical" evidence="2">
    <location>
        <begin position="243"/>
        <end position="261"/>
    </location>
</feature>
<dbReference type="AlphaFoldDB" id="V7HXH8"/>
<feature type="compositionally biased region" description="Gly residues" evidence="1">
    <location>
        <begin position="574"/>
        <end position="595"/>
    </location>
</feature>
<keyword evidence="2" id="KW-0472">Membrane</keyword>
<protein>
    <submittedName>
        <fullName evidence="5">Cysteine synthase</fullName>
    </submittedName>
</protein>
<feature type="transmembrane region" description="Helical" evidence="2">
    <location>
        <begin position="437"/>
        <end position="458"/>
    </location>
</feature>
<feature type="domain" description="DUF2207" evidence="3">
    <location>
        <begin position="30"/>
        <end position="203"/>
    </location>
</feature>
<keyword evidence="2" id="KW-0812">Transmembrane</keyword>
<proteinExistence type="predicted"/>
<comment type="caution">
    <text evidence="5">The sequence shown here is derived from an EMBL/GenBank/DDBJ whole genome shotgun (WGS) entry which is preliminary data.</text>
</comment>
<dbReference type="InterPro" id="IPR018702">
    <property type="entry name" value="DUF2207"/>
</dbReference>
<evidence type="ECO:0000313" key="5">
    <source>
        <dbReference type="EMBL" id="ETA74597.1"/>
    </source>
</evidence>
<keyword evidence="2" id="KW-1133">Transmembrane helix</keyword>
<reference evidence="5 6" key="1">
    <citation type="journal article" date="2014" name="Genome Announc.">
        <title>The Genome of the Predominant Equine Lactobacillus Species, Lactobacillus equi, Is Reflective of Its Lifestyle Adaptations to an Herbivorous Host.</title>
        <authorList>
            <person name="O'Donnell M.M."/>
            <person name="Harris H.M."/>
            <person name="O'Toole P.W."/>
            <person name="Ross R.P."/>
        </authorList>
    </citation>
    <scope>NUCLEOTIDE SEQUENCE [LARGE SCALE GENOMIC DNA]</scope>
    <source>
        <strain evidence="5 6">DPC 6820</strain>
    </source>
</reference>
<dbReference type="EMBL" id="AWWH01000063">
    <property type="protein sequence ID" value="ETA74597.1"/>
    <property type="molecule type" value="Genomic_DNA"/>
</dbReference>
<dbReference type="PATRIC" id="fig|1392007.3.peg.589"/>
<evidence type="ECO:0000256" key="1">
    <source>
        <dbReference type="SAM" id="MobiDB-lite"/>
    </source>
</evidence>
<evidence type="ECO:0000259" key="4">
    <source>
        <dbReference type="Pfam" id="PF20990"/>
    </source>
</evidence>
<feature type="region of interest" description="Disordered" evidence="1">
    <location>
        <begin position="567"/>
        <end position="595"/>
    </location>
</feature>
<sequence>MKKLIKNGFWVVLGLFLGILLPLVAQADYQITSYQVEAQIQPNGSLNLQRKITYDFDDEANGVYYRQNLASGQKLSQPEVKVNGQKTRNYELNHDQAGYRFKVYHHTNGGKVTFTYDYVIEKAVINWQDTAELNFKIIGDGWEESLHNVQVKVSLPQKQVSSLQAWVHGPLNGYNEVNRSLGYSKFRVARVPAKTFVEIHMVFDKALTANNPELRSSKRLAQVRAQEAKFAKEANAKRRNQKLLAYVTAFLGSLLVLRLMWVGFVKKPGYGPHPLKKSLTPHVFEPPTYPAAMAQALRTAHVPNALGLSAHLLELVAAKKIKLEELPGSKGSKEYRLTLVDFVLDEKLIAFLFNEVGDGKSFTTQKLRRYGKRARTSQKINDAYSAWQEAVYTGLFQQGYLSKTQQDAGTKFNLKLILGIVATIFLGLGLFFLNQGFGLICLLIWLPLELMVALIWGLRKSAYTVQGAQEATKLNGLYKMLDEIGNFRPKEVGDIALWETLLPYATAFGLSEKVVAALKTDFSVAEFQASGHELLYYSLISHNMVASFSESFDRSFEQSLTNYSASSSSSSSGSSGGFSGGNSGGFGGGSGGGAF</sequence>
<dbReference type="RefSeq" id="WP_023859185.1">
    <property type="nucleotide sequence ID" value="NZ_AWWH01000063.1"/>
</dbReference>
<evidence type="ECO:0000313" key="6">
    <source>
        <dbReference type="Proteomes" id="UP000018559"/>
    </source>
</evidence>
<dbReference type="Pfam" id="PF09972">
    <property type="entry name" value="DUF2207"/>
    <property type="match status" value="1"/>
</dbReference>
<feature type="transmembrane region" description="Helical" evidence="2">
    <location>
        <begin position="412"/>
        <end position="431"/>
    </location>
</feature>
<keyword evidence="6" id="KW-1185">Reference proteome</keyword>
<dbReference type="InterPro" id="IPR048389">
    <property type="entry name" value="YciQ-like_C"/>
</dbReference>
<evidence type="ECO:0000256" key="2">
    <source>
        <dbReference type="SAM" id="Phobius"/>
    </source>
</evidence>
<dbReference type="Proteomes" id="UP000018559">
    <property type="component" value="Unassembled WGS sequence"/>
</dbReference>
<evidence type="ECO:0000259" key="3">
    <source>
        <dbReference type="Pfam" id="PF09972"/>
    </source>
</evidence>
<accession>V7HXH8</accession>
<feature type="domain" description="Predicted membrane protein YciQ-like C-terminal" evidence="4">
    <location>
        <begin position="282"/>
        <end position="518"/>
    </location>
</feature>